<protein>
    <submittedName>
        <fullName evidence="2">Uncharacterized protein</fullName>
    </submittedName>
</protein>
<feature type="region of interest" description="Disordered" evidence="1">
    <location>
        <begin position="1"/>
        <end position="91"/>
    </location>
</feature>
<accession>J3N363</accession>
<reference evidence="2" key="1">
    <citation type="journal article" date="2013" name="Nat. Commun.">
        <title>Whole-genome sequencing of Oryza brachyantha reveals mechanisms underlying Oryza genome evolution.</title>
        <authorList>
            <person name="Chen J."/>
            <person name="Huang Q."/>
            <person name="Gao D."/>
            <person name="Wang J."/>
            <person name="Lang Y."/>
            <person name="Liu T."/>
            <person name="Li B."/>
            <person name="Bai Z."/>
            <person name="Luis Goicoechea J."/>
            <person name="Liang C."/>
            <person name="Chen C."/>
            <person name="Zhang W."/>
            <person name="Sun S."/>
            <person name="Liao Y."/>
            <person name="Zhang X."/>
            <person name="Yang L."/>
            <person name="Song C."/>
            <person name="Wang M."/>
            <person name="Shi J."/>
            <person name="Liu G."/>
            <person name="Liu J."/>
            <person name="Zhou H."/>
            <person name="Zhou W."/>
            <person name="Yu Q."/>
            <person name="An N."/>
            <person name="Chen Y."/>
            <person name="Cai Q."/>
            <person name="Wang B."/>
            <person name="Liu B."/>
            <person name="Min J."/>
            <person name="Huang Y."/>
            <person name="Wu H."/>
            <person name="Li Z."/>
            <person name="Zhang Y."/>
            <person name="Yin Y."/>
            <person name="Song W."/>
            <person name="Jiang J."/>
            <person name="Jackson S.A."/>
            <person name="Wing R.A."/>
            <person name="Wang J."/>
            <person name="Chen M."/>
        </authorList>
    </citation>
    <scope>NUCLEOTIDE SEQUENCE [LARGE SCALE GENOMIC DNA]</scope>
    <source>
        <strain evidence="2">cv. IRGC 101232</strain>
    </source>
</reference>
<evidence type="ECO:0000256" key="1">
    <source>
        <dbReference type="SAM" id="MobiDB-lite"/>
    </source>
</evidence>
<dbReference type="EnsemblPlants" id="OB10G19610.1">
    <property type="protein sequence ID" value="OB10G19610.1"/>
    <property type="gene ID" value="OB10G19610"/>
</dbReference>
<organism evidence="2">
    <name type="scientific">Oryza brachyantha</name>
    <name type="common">malo sina</name>
    <dbReference type="NCBI Taxonomy" id="4533"/>
    <lineage>
        <taxon>Eukaryota</taxon>
        <taxon>Viridiplantae</taxon>
        <taxon>Streptophyta</taxon>
        <taxon>Embryophyta</taxon>
        <taxon>Tracheophyta</taxon>
        <taxon>Spermatophyta</taxon>
        <taxon>Magnoliopsida</taxon>
        <taxon>Liliopsida</taxon>
        <taxon>Poales</taxon>
        <taxon>Poaceae</taxon>
        <taxon>BOP clade</taxon>
        <taxon>Oryzoideae</taxon>
        <taxon>Oryzeae</taxon>
        <taxon>Oryzinae</taxon>
        <taxon>Oryza</taxon>
    </lineage>
</organism>
<reference evidence="2" key="2">
    <citation type="submission" date="2013-04" db="UniProtKB">
        <authorList>
            <consortium name="EnsemblPlants"/>
        </authorList>
    </citation>
    <scope>IDENTIFICATION</scope>
</reference>
<name>J3N363_ORYBR</name>
<feature type="compositionally biased region" description="Basic and acidic residues" evidence="1">
    <location>
        <begin position="39"/>
        <end position="55"/>
    </location>
</feature>
<keyword evidence="3" id="KW-1185">Reference proteome</keyword>
<dbReference type="Proteomes" id="UP000006038">
    <property type="component" value="Chromosome 10"/>
</dbReference>
<proteinExistence type="predicted"/>
<dbReference type="AlphaFoldDB" id="J3N363"/>
<dbReference type="Gramene" id="OB10G19610.1">
    <property type="protein sequence ID" value="OB10G19610.1"/>
    <property type="gene ID" value="OB10G19610"/>
</dbReference>
<evidence type="ECO:0000313" key="2">
    <source>
        <dbReference type="EnsemblPlants" id="OB10G19610.1"/>
    </source>
</evidence>
<evidence type="ECO:0000313" key="3">
    <source>
        <dbReference type="Proteomes" id="UP000006038"/>
    </source>
</evidence>
<dbReference type="HOGENOM" id="CLU_1075992_0_0_1"/>
<feature type="compositionally biased region" description="Basic and acidic residues" evidence="1">
    <location>
        <begin position="63"/>
        <end position="75"/>
    </location>
</feature>
<feature type="compositionally biased region" description="Low complexity" evidence="1">
    <location>
        <begin position="7"/>
        <end position="22"/>
    </location>
</feature>
<sequence>MDRTRVARSASVRPRAGYASSCRGRRTRPRTPSPRRRGHAVEHGVDGDVERVPERHPRRRGVPVRDPRDQPDHLLPHPRHRRRRDAPEPLVDARVPAGDVGVRDEHRVGPVVSGEVPGVLGVRRRRVEEHRDAAGEHGVECRLAGVGVAARLDAEGGGLEELHDPPRRVVVPRRAAEVGAGGRRGALLDDLGAHGHGAARARRAGERPEPPAVAPAHAVLPLEHVGVGGGVEVGRERHAEVDALPRVGLDGEHRRVADR</sequence>
<feature type="compositionally biased region" description="Basic residues" evidence="1">
    <location>
        <begin position="23"/>
        <end position="38"/>
    </location>
</feature>